<dbReference type="GO" id="GO:0016740">
    <property type="term" value="F:transferase activity"/>
    <property type="evidence" value="ECO:0007669"/>
    <property type="project" value="TreeGrafter"/>
</dbReference>
<evidence type="ECO:0000313" key="3">
    <source>
        <dbReference type="Proteomes" id="UP000799429"/>
    </source>
</evidence>
<dbReference type="Proteomes" id="UP000799429">
    <property type="component" value="Unassembled WGS sequence"/>
</dbReference>
<dbReference type="EMBL" id="MU006100">
    <property type="protein sequence ID" value="KAF2837150.1"/>
    <property type="molecule type" value="Genomic_DNA"/>
</dbReference>
<gene>
    <name evidence="2" type="ORF">M501DRAFT_995680</name>
</gene>
<dbReference type="CDD" id="cd07713">
    <property type="entry name" value="DHPS-like_MBL-fold"/>
    <property type="match status" value="1"/>
</dbReference>
<dbReference type="OrthoDB" id="1470350at2759"/>
<dbReference type="SUPFAM" id="SSF56281">
    <property type="entry name" value="Metallo-hydrolase/oxidoreductase"/>
    <property type="match status" value="1"/>
</dbReference>
<evidence type="ECO:0000313" key="2">
    <source>
        <dbReference type="EMBL" id="KAF2837150.1"/>
    </source>
</evidence>
<proteinExistence type="predicted"/>
<dbReference type="PANTHER" id="PTHR13754">
    <property type="entry name" value="METALLO-BETA-LACTAMASE SUPERFAMILY PROTEIN"/>
    <property type="match status" value="1"/>
</dbReference>
<protein>
    <submittedName>
        <fullName evidence="2">Metallo-beta-lactamase superfamily protein</fullName>
    </submittedName>
</protein>
<keyword evidence="3" id="KW-1185">Reference proteome</keyword>
<dbReference type="InterPro" id="IPR052926">
    <property type="entry name" value="Metallo-beta-lactamase_dom"/>
</dbReference>
<accession>A0A9P4VPC3</accession>
<reference evidence="2" key="1">
    <citation type="journal article" date="2020" name="Stud. Mycol.">
        <title>101 Dothideomycetes genomes: a test case for predicting lifestyles and emergence of pathogens.</title>
        <authorList>
            <person name="Haridas S."/>
            <person name="Albert R."/>
            <person name="Binder M."/>
            <person name="Bloem J."/>
            <person name="Labutti K."/>
            <person name="Salamov A."/>
            <person name="Andreopoulos B."/>
            <person name="Baker S."/>
            <person name="Barry K."/>
            <person name="Bills G."/>
            <person name="Bluhm B."/>
            <person name="Cannon C."/>
            <person name="Castanera R."/>
            <person name="Culley D."/>
            <person name="Daum C."/>
            <person name="Ezra D."/>
            <person name="Gonzalez J."/>
            <person name="Henrissat B."/>
            <person name="Kuo A."/>
            <person name="Liang C."/>
            <person name="Lipzen A."/>
            <person name="Lutzoni F."/>
            <person name="Magnuson J."/>
            <person name="Mondo S."/>
            <person name="Nolan M."/>
            <person name="Ohm R."/>
            <person name="Pangilinan J."/>
            <person name="Park H.-J."/>
            <person name="Ramirez L."/>
            <person name="Alfaro M."/>
            <person name="Sun H."/>
            <person name="Tritt A."/>
            <person name="Yoshinaga Y."/>
            <person name="Zwiers L.-H."/>
            <person name="Turgeon B."/>
            <person name="Goodwin S."/>
            <person name="Spatafora J."/>
            <person name="Crous P."/>
            <person name="Grigoriev I."/>
        </authorList>
    </citation>
    <scope>NUCLEOTIDE SEQUENCE</scope>
    <source>
        <strain evidence="2">CBS 101060</strain>
    </source>
</reference>
<dbReference type="Gene3D" id="3.60.15.10">
    <property type="entry name" value="Ribonuclease Z/Hydroxyacylglutathione hydrolase-like"/>
    <property type="match status" value="1"/>
</dbReference>
<comment type="caution">
    <text evidence="2">The sequence shown here is derived from an EMBL/GenBank/DDBJ whole genome shotgun (WGS) entry which is preliminary data.</text>
</comment>
<dbReference type="InterPro" id="IPR041712">
    <property type="entry name" value="DHPS-like_MBL-fold"/>
</dbReference>
<sequence length="354" mass="38699">MSSSSSSVLQLQELDSLTVTLIVDNELDIFTPVPPEKVQAYGNLGHVALQEPEDVTDRGECRREIKMGSICCAALGLSVLMTARKGDIEHSLLFDTGPDGTLWKANAKRLKLDLAPVEVVFLSHWHRDHSGGMLDAIHTIKSAKKLNYAAPRELVADLHPARPDYRGFRFAEQFISMEADPSFPEIDHAGGKVDKQSKSHTVLDDMFLVSGEIPRQTSYEIGLPNGVRFEKDTGGWKKDEEITDERFVVCNVKDKGLVVLTGCSHAGVVNTSRHAVSLVPNTPLHAVLGGYHLANSPPEQIAATISDLEALEPDLLMPGHCTGWKAKFAMQHSLPGRVVPTSVGMSYTFLSPRS</sequence>
<dbReference type="InterPro" id="IPR036866">
    <property type="entry name" value="RibonucZ/Hydroxyglut_hydro"/>
</dbReference>
<dbReference type="PANTHER" id="PTHR13754:SF13">
    <property type="entry name" value="METALLO-BETA-LACTAMASE SUPERFAMILY PROTEIN (AFU_ORTHOLOGUE AFUA_3G07630)"/>
    <property type="match status" value="1"/>
</dbReference>
<evidence type="ECO:0000259" key="1">
    <source>
        <dbReference type="Pfam" id="PF00753"/>
    </source>
</evidence>
<dbReference type="InterPro" id="IPR001279">
    <property type="entry name" value="Metallo-B-lactamas"/>
</dbReference>
<dbReference type="Pfam" id="PF00753">
    <property type="entry name" value="Lactamase_B"/>
    <property type="match status" value="1"/>
</dbReference>
<dbReference type="AlphaFoldDB" id="A0A9P4VPC3"/>
<feature type="domain" description="Metallo-beta-lactamase" evidence="1">
    <location>
        <begin position="89"/>
        <end position="136"/>
    </location>
</feature>
<name>A0A9P4VPC3_9PEZI</name>
<organism evidence="2 3">
    <name type="scientific">Patellaria atrata CBS 101060</name>
    <dbReference type="NCBI Taxonomy" id="1346257"/>
    <lineage>
        <taxon>Eukaryota</taxon>
        <taxon>Fungi</taxon>
        <taxon>Dikarya</taxon>
        <taxon>Ascomycota</taxon>
        <taxon>Pezizomycotina</taxon>
        <taxon>Dothideomycetes</taxon>
        <taxon>Dothideomycetes incertae sedis</taxon>
        <taxon>Patellariales</taxon>
        <taxon>Patellariaceae</taxon>
        <taxon>Patellaria</taxon>
    </lineage>
</organism>